<feature type="transmembrane region" description="Helical" evidence="9">
    <location>
        <begin position="179"/>
        <end position="198"/>
    </location>
</feature>
<evidence type="ECO:0000313" key="11">
    <source>
        <dbReference type="Proteomes" id="UP000002204"/>
    </source>
</evidence>
<feature type="region of interest" description="Disordered" evidence="8">
    <location>
        <begin position="372"/>
        <end position="395"/>
    </location>
</feature>
<feature type="transmembrane region" description="Helical" evidence="9">
    <location>
        <begin position="73"/>
        <end position="91"/>
    </location>
</feature>
<dbReference type="CAZy" id="GT87">
    <property type="family name" value="Glycosyltransferase Family 87"/>
</dbReference>
<evidence type="ECO:0000256" key="7">
    <source>
        <dbReference type="ARBA" id="ARBA00024033"/>
    </source>
</evidence>
<dbReference type="EMBL" id="AP008931">
    <property type="protein sequence ID" value="BAE46039.1"/>
    <property type="molecule type" value="Genomic_DNA"/>
</dbReference>
<keyword evidence="2" id="KW-1003">Cell membrane</keyword>
<keyword evidence="4 9" id="KW-0812">Transmembrane</keyword>
<name>Q3L9S4_RHOE4</name>
<protein>
    <submittedName>
        <fullName evidence="10">Putative glycosyltransferase</fullName>
        <ecNumber evidence="10">2.4.-.-</ecNumber>
    </submittedName>
</protein>
<dbReference type="Proteomes" id="UP000002204">
    <property type="component" value="Plasmid pREL1"/>
</dbReference>
<dbReference type="HOGENOM" id="CLU_034641_3_0_11"/>
<feature type="transmembrane region" description="Helical" evidence="9">
    <location>
        <begin position="272"/>
        <end position="301"/>
    </location>
</feature>
<keyword evidence="10" id="KW-0328">Glycosyltransferase</keyword>
<comment type="similarity">
    <text evidence="7">Belongs to the glycosyltransferase 87 family.</text>
</comment>
<accession>Q3L9S4</accession>
<dbReference type="RefSeq" id="WP_011331655.1">
    <property type="nucleotide sequence ID" value="NC_007491.1"/>
</dbReference>
<dbReference type="GO" id="GO:0016758">
    <property type="term" value="F:hexosyltransferase activity"/>
    <property type="evidence" value="ECO:0007669"/>
    <property type="project" value="InterPro"/>
</dbReference>
<sequence length="395" mass="42230">MGTAFSIAVVAAYSIIAVNGYLMDLSVFRDAGLAFTSGLPLYSEDFPSSSGFRFIYSPFAAIIFAPMAWSDPVVLQVIWTSINIALVWWILKVVLRQLSIPRPSLVAAALTGVALVLEPVRSNLGFGQVNIALMALVVADCCGALPRRFRGIGIGIAAAIKITPAAFGLVLLVRRDLPSIARALGAFLVTVGIGFVFLPKDSVWFWATEFFRSDRGGAHEFFRNQAVTGLLARLGAQGMLKDAIWLLIVAMIIAAAAYAGHRFTRSGEPVLALGVVALASLLAAPIAVTHHWVYVIMLIPLGVAPQYRSWRPLIAVAVTIFAIGPYFVLRWTFPGGWAGELAQQVIGNAQLLTALVLFVCAVRVAATRDRTGSDAAPLPASVSRQDAEETVPSPV</sequence>
<organism evidence="10 11">
    <name type="scientific">Rhodococcus erythropolis (strain PR4 / NBRC 100887)</name>
    <dbReference type="NCBI Taxonomy" id="234621"/>
    <lineage>
        <taxon>Bacteria</taxon>
        <taxon>Bacillati</taxon>
        <taxon>Actinomycetota</taxon>
        <taxon>Actinomycetes</taxon>
        <taxon>Mycobacteriales</taxon>
        <taxon>Nocardiaceae</taxon>
        <taxon>Rhodococcus</taxon>
        <taxon>Rhodococcus erythropolis group</taxon>
    </lineage>
</organism>
<feature type="transmembrane region" description="Helical" evidence="9">
    <location>
        <begin position="103"/>
        <end position="120"/>
    </location>
</feature>
<gene>
    <name evidence="10" type="ordered locus">RER_pREL1-00960</name>
</gene>
<feature type="transmembrane region" description="Helical" evidence="9">
    <location>
        <begin position="6"/>
        <end position="29"/>
    </location>
</feature>
<proteinExistence type="inferred from homology"/>
<dbReference type="KEGG" id="rer:RER_pREL1-00960"/>
<feature type="transmembrane region" description="Helical" evidence="9">
    <location>
        <begin position="126"/>
        <end position="145"/>
    </location>
</feature>
<dbReference type="EC" id="2.4.-.-" evidence="10"/>
<keyword evidence="10" id="KW-0614">Plasmid</keyword>
<keyword evidence="5 9" id="KW-1133">Transmembrane helix</keyword>
<dbReference type="InterPro" id="IPR018584">
    <property type="entry name" value="GT87"/>
</dbReference>
<evidence type="ECO:0000256" key="9">
    <source>
        <dbReference type="SAM" id="Phobius"/>
    </source>
</evidence>
<evidence type="ECO:0000256" key="3">
    <source>
        <dbReference type="ARBA" id="ARBA00022679"/>
    </source>
</evidence>
<dbReference type="PATRIC" id="fig|234621.6.peg.221"/>
<dbReference type="GO" id="GO:0005886">
    <property type="term" value="C:plasma membrane"/>
    <property type="evidence" value="ECO:0007669"/>
    <property type="project" value="UniProtKB-SubCell"/>
</dbReference>
<evidence type="ECO:0000256" key="2">
    <source>
        <dbReference type="ARBA" id="ARBA00022475"/>
    </source>
</evidence>
<feature type="transmembrane region" description="Helical" evidence="9">
    <location>
        <begin position="243"/>
        <end position="260"/>
    </location>
</feature>
<geneLocation type="plasmid" evidence="10 11">
    <name>pREL1</name>
</geneLocation>
<evidence type="ECO:0000256" key="5">
    <source>
        <dbReference type="ARBA" id="ARBA00022989"/>
    </source>
</evidence>
<evidence type="ECO:0000256" key="4">
    <source>
        <dbReference type="ARBA" id="ARBA00022692"/>
    </source>
</evidence>
<feature type="transmembrane region" description="Helical" evidence="9">
    <location>
        <begin position="313"/>
        <end position="333"/>
    </location>
</feature>
<reference evidence="11" key="1">
    <citation type="submission" date="2005-03" db="EMBL/GenBank/DDBJ databases">
        <title>Comparison of the complete genome sequences of Rhodococcus erythropolis PR4 and Rhodococcus opacus B4.</title>
        <authorList>
            <person name="Takarada H."/>
            <person name="Sekine M."/>
            <person name="Hosoyama A."/>
            <person name="Yamada R."/>
            <person name="Fujisawa T."/>
            <person name="Omata S."/>
            <person name="Shimizu A."/>
            <person name="Tsukatani N."/>
            <person name="Tanikawa S."/>
            <person name="Fujita N."/>
            <person name="Harayama S."/>
        </authorList>
    </citation>
    <scope>NUCLEOTIDE SEQUENCE [LARGE SCALE GENOMIC DNA]</scope>
    <source>
        <strain evidence="11">PR4 / NBRC 100887</strain>
        <plasmid evidence="11">pREL1</plasmid>
    </source>
</reference>
<keyword evidence="6 9" id="KW-0472">Membrane</keyword>
<evidence type="ECO:0000256" key="8">
    <source>
        <dbReference type="SAM" id="MobiDB-lite"/>
    </source>
</evidence>
<evidence type="ECO:0000256" key="6">
    <source>
        <dbReference type="ARBA" id="ARBA00023136"/>
    </source>
</evidence>
<dbReference type="Pfam" id="PF09594">
    <property type="entry name" value="GT87"/>
    <property type="match status" value="1"/>
</dbReference>
<comment type="subcellular location">
    <subcellularLocation>
        <location evidence="1">Cell membrane</location>
        <topology evidence="1">Multi-pass membrane protein</topology>
    </subcellularLocation>
</comment>
<keyword evidence="3 10" id="KW-0808">Transferase</keyword>
<evidence type="ECO:0000313" key="10">
    <source>
        <dbReference type="EMBL" id="BAE46039.1"/>
    </source>
</evidence>
<feature type="transmembrane region" description="Helical" evidence="9">
    <location>
        <begin position="345"/>
        <end position="366"/>
    </location>
</feature>
<dbReference type="AlphaFoldDB" id="Q3L9S4"/>
<reference evidence="10 11" key="2">
    <citation type="journal article" date="2006" name="Environ. Microbiol.">
        <title>Sequence analysis of three plasmids harboured in Rhodococcus erythropolis strain PR4.</title>
        <authorList>
            <person name="Sekine M."/>
            <person name="Tanikawa S."/>
            <person name="Omata S."/>
            <person name="Saito M."/>
            <person name="Fujisawa T."/>
            <person name="Tsukatani N."/>
            <person name="Tajima T."/>
            <person name="Sekigawa T."/>
            <person name="Kosugi H."/>
            <person name="Matsuo Y."/>
            <person name="Nishiko R."/>
            <person name="Imamura K."/>
            <person name="Ito M."/>
            <person name="Narita H."/>
            <person name="Tago S."/>
            <person name="Fujita N."/>
            <person name="Harayama S."/>
        </authorList>
    </citation>
    <scope>NUCLEOTIDE SEQUENCE [LARGE SCALE GENOMIC DNA]</scope>
    <source>
        <strain evidence="11">PR4 / NBRC 100887</strain>
        <plasmid evidence="10 11">pREL1</plasmid>
    </source>
</reference>
<feature type="transmembrane region" description="Helical" evidence="9">
    <location>
        <begin position="152"/>
        <end position="173"/>
    </location>
</feature>
<evidence type="ECO:0000256" key="1">
    <source>
        <dbReference type="ARBA" id="ARBA00004651"/>
    </source>
</evidence>